<feature type="region of interest" description="Disordered" evidence="2">
    <location>
        <begin position="338"/>
        <end position="384"/>
    </location>
</feature>
<reference evidence="3 4" key="1">
    <citation type="journal article" date="2019" name="J. Hered.">
        <title>An Improved Genome Assembly for Drosophila navojoa, the Basal Species in the mojavensis Cluster.</title>
        <authorList>
            <person name="Vanderlinde T."/>
            <person name="Dupim E.G."/>
            <person name="Nazario-Yepiz N.O."/>
            <person name="Carvalho A.B."/>
        </authorList>
    </citation>
    <scope>NUCLEOTIDE SEQUENCE [LARGE SCALE GENOMIC DNA]</scope>
    <source>
        <strain evidence="3">Navoj_Jal97</strain>
        <tissue evidence="3">Whole organism</tissue>
    </source>
</reference>
<dbReference type="GO" id="GO:0062129">
    <property type="term" value="C:chitin-based extracellular matrix"/>
    <property type="evidence" value="ECO:0007669"/>
    <property type="project" value="TreeGrafter"/>
</dbReference>
<feature type="compositionally biased region" description="Gly residues" evidence="2">
    <location>
        <begin position="260"/>
        <end position="309"/>
    </location>
</feature>
<keyword evidence="1" id="KW-0193">Cuticle</keyword>
<feature type="compositionally biased region" description="Gly residues" evidence="2">
    <location>
        <begin position="413"/>
        <end position="423"/>
    </location>
</feature>
<feature type="compositionally biased region" description="Gly residues" evidence="2">
    <location>
        <begin position="371"/>
        <end position="384"/>
    </location>
</feature>
<name>A0A484BXT6_DRONA</name>
<organism evidence="3 4">
    <name type="scientific">Drosophila navojoa</name>
    <name type="common">Fruit fly</name>
    <dbReference type="NCBI Taxonomy" id="7232"/>
    <lineage>
        <taxon>Eukaryota</taxon>
        <taxon>Metazoa</taxon>
        <taxon>Ecdysozoa</taxon>
        <taxon>Arthropoda</taxon>
        <taxon>Hexapoda</taxon>
        <taxon>Insecta</taxon>
        <taxon>Pterygota</taxon>
        <taxon>Neoptera</taxon>
        <taxon>Endopterygota</taxon>
        <taxon>Diptera</taxon>
        <taxon>Brachycera</taxon>
        <taxon>Muscomorpha</taxon>
        <taxon>Ephydroidea</taxon>
        <taxon>Drosophilidae</taxon>
        <taxon>Drosophila</taxon>
    </lineage>
</organism>
<keyword evidence="4" id="KW-1185">Reference proteome</keyword>
<feature type="region of interest" description="Disordered" evidence="2">
    <location>
        <begin position="260"/>
        <end position="310"/>
    </location>
</feature>
<dbReference type="Pfam" id="PF00379">
    <property type="entry name" value="Chitin_bind_4"/>
    <property type="match status" value="3"/>
</dbReference>
<dbReference type="OrthoDB" id="8196648at2759"/>
<dbReference type="AlphaFoldDB" id="A0A484BXT6"/>
<dbReference type="STRING" id="7232.A0A484BXT6"/>
<feature type="region of interest" description="Disordered" evidence="2">
    <location>
        <begin position="475"/>
        <end position="494"/>
    </location>
</feature>
<protein>
    <recommendedName>
        <fullName evidence="5">Fibroin heavy chain</fullName>
    </recommendedName>
</protein>
<dbReference type="PANTHER" id="PTHR10380:SF235">
    <property type="entry name" value="CUTICULAR PROTEIN 73D, ISOFORM B"/>
    <property type="match status" value="1"/>
</dbReference>
<evidence type="ECO:0000313" key="4">
    <source>
        <dbReference type="Proteomes" id="UP000295192"/>
    </source>
</evidence>
<dbReference type="InterPro" id="IPR050468">
    <property type="entry name" value="Cuticle_Struct_Prot"/>
</dbReference>
<dbReference type="OMA" id="PLYKAHP"/>
<feature type="compositionally biased region" description="Basic and acidic residues" evidence="2">
    <location>
        <begin position="96"/>
        <end position="106"/>
    </location>
</feature>
<feature type="compositionally biased region" description="Polar residues" evidence="2">
    <location>
        <begin position="425"/>
        <end position="442"/>
    </location>
</feature>
<dbReference type="PANTHER" id="PTHR10380">
    <property type="entry name" value="CUTICLE PROTEIN"/>
    <property type="match status" value="1"/>
</dbReference>
<dbReference type="PROSITE" id="PS51155">
    <property type="entry name" value="CHIT_BIND_RR_2"/>
    <property type="match status" value="3"/>
</dbReference>
<feature type="region of interest" description="Disordered" evidence="2">
    <location>
        <begin position="1"/>
        <end position="106"/>
    </location>
</feature>
<dbReference type="InterPro" id="IPR000618">
    <property type="entry name" value="Insect_cuticle"/>
</dbReference>
<evidence type="ECO:0008006" key="5">
    <source>
        <dbReference type="Google" id="ProtNLM"/>
    </source>
</evidence>
<feature type="region of interest" description="Disordered" evidence="2">
    <location>
        <begin position="413"/>
        <end position="458"/>
    </location>
</feature>
<feature type="compositionally biased region" description="Low complexity" evidence="2">
    <location>
        <begin position="443"/>
        <end position="454"/>
    </location>
</feature>
<dbReference type="Proteomes" id="UP000295192">
    <property type="component" value="Unassembled WGS sequence"/>
</dbReference>
<gene>
    <name evidence="3" type="ORF">AWZ03_000794</name>
</gene>
<proteinExistence type="predicted"/>
<dbReference type="EMBL" id="LSRL02000003">
    <property type="protein sequence ID" value="TDG52561.1"/>
    <property type="molecule type" value="Genomic_DNA"/>
</dbReference>
<evidence type="ECO:0000256" key="2">
    <source>
        <dbReference type="SAM" id="MobiDB-lite"/>
    </source>
</evidence>
<evidence type="ECO:0000256" key="1">
    <source>
        <dbReference type="PROSITE-ProRule" id="PRU00497"/>
    </source>
</evidence>
<dbReference type="GO" id="GO:0008010">
    <property type="term" value="F:structural constituent of chitin-based larval cuticle"/>
    <property type="evidence" value="ECO:0007669"/>
    <property type="project" value="TreeGrafter"/>
</dbReference>
<comment type="caution">
    <text evidence="3">The sequence shown here is derived from an EMBL/GenBank/DDBJ whole genome shotgun (WGS) entry which is preliminary data.</text>
</comment>
<evidence type="ECO:0000313" key="3">
    <source>
        <dbReference type="EMBL" id="TDG52561.1"/>
    </source>
</evidence>
<sequence length="582" mass="58967">MMEAHANDDIGGYYHSASGTPDNIVRGRYGSRSPASGQIEETVYTAGPRGFRVNGPKIHRKMDLAQYPVLPRGSPDDPLADPYDDPSYSFSYRTPDQSRSEENDANNRIRGLYSYLDDVGERHSVRYAAGAGTGFEISNAVPDNPVSVSYSSPLYKAHPKTRGKMSVQRGPAGTYKLIAAGPDHRRAESRAPDGVVRGTYSFLDDKGVQRTVEYIAGAGIGYRVVKNRVGPGTHINPSVADFRLSDTDFRLANDFGRGAGGKLGGGSGGSGSSVGGSGSGASGIGGSGTSGGSGPSGGGGRGRTNGGGADTDYLKAGGKIDVRVTGNALDNAGDDIELSISSSGSATADGVKSDRRGYAAGSSQRGSTRYDGGGANGGGSGGGKYDGGGGAGGGGGGRGRYNGGGVGGRGGGGGGVGGGGGGYRETSSAGSRNRGATSTNRLNASGSRNRNRFSGAGGGGGGGIGGLASGEGIATGSGSAASGPDDNYNLNDDDVGGSLPPLVTTNHRILEIDRDREWVQRHRDSTIIRNVGKWYVGLPPGQSVRAHVQNIDILPLGGRVALSPSEALRQDEMAELAASREH</sequence>
<accession>A0A484BXT6</accession>